<evidence type="ECO:0000259" key="4">
    <source>
        <dbReference type="Pfam" id="PF08028"/>
    </source>
</evidence>
<evidence type="ECO:0000256" key="2">
    <source>
        <dbReference type="ARBA" id="ARBA00049661"/>
    </source>
</evidence>
<dbReference type="CDD" id="cd01159">
    <property type="entry name" value="NcnH"/>
    <property type="match status" value="1"/>
</dbReference>
<dbReference type="GO" id="GO:0003995">
    <property type="term" value="F:acyl-CoA dehydrogenase activity"/>
    <property type="evidence" value="ECO:0007669"/>
    <property type="project" value="TreeGrafter"/>
</dbReference>
<dbReference type="EMBL" id="PYGI01000002">
    <property type="protein sequence ID" value="PSL16148.1"/>
    <property type="molecule type" value="Genomic_DNA"/>
</dbReference>
<dbReference type="GO" id="GO:0033539">
    <property type="term" value="P:fatty acid beta-oxidation using acyl-CoA dehydrogenase"/>
    <property type="evidence" value="ECO:0007669"/>
    <property type="project" value="TreeGrafter"/>
</dbReference>
<accession>A0A2P8F354</accession>
<dbReference type="GO" id="GO:0016712">
    <property type="term" value="F:oxidoreductase activity, acting on paired donors, with incorporation or reduction of molecular oxygen, reduced flavin or flavoprotein as one donor, and incorporation of one atom of oxygen"/>
    <property type="evidence" value="ECO:0007669"/>
    <property type="project" value="TreeGrafter"/>
</dbReference>
<evidence type="ECO:0000313" key="5">
    <source>
        <dbReference type="EMBL" id="PSL16148.1"/>
    </source>
</evidence>
<dbReference type="PANTHER" id="PTHR48083:SF19">
    <property type="entry name" value="FLAVIN-DEPENDENT MONOOXYGENASE, OXYGENASE SUBUNIT HSAA"/>
    <property type="match status" value="1"/>
</dbReference>
<dbReference type="SUPFAM" id="SSF47203">
    <property type="entry name" value="Acyl-CoA dehydrogenase C-terminal domain-like"/>
    <property type="match status" value="1"/>
</dbReference>
<organism evidence="5 6">
    <name type="scientific">Marinobacterium halophilum</name>
    <dbReference type="NCBI Taxonomy" id="267374"/>
    <lineage>
        <taxon>Bacteria</taxon>
        <taxon>Pseudomonadati</taxon>
        <taxon>Pseudomonadota</taxon>
        <taxon>Gammaproteobacteria</taxon>
        <taxon>Oceanospirillales</taxon>
        <taxon>Oceanospirillaceae</taxon>
        <taxon>Marinobacterium</taxon>
    </lineage>
</organism>
<dbReference type="InterPro" id="IPR050741">
    <property type="entry name" value="Acyl-CoA_dehydrogenase"/>
</dbReference>
<dbReference type="Pfam" id="PF02771">
    <property type="entry name" value="Acyl-CoA_dh_N"/>
    <property type="match status" value="1"/>
</dbReference>
<feature type="domain" description="Acyl-CoA dehydrogenase C-terminal" evidence="4">
    <location>
        <begin position="295"/>
        <end position="426"/>
    </location>
</feature>
<dbReference type="InterPro" id="IPR009100">
    <property type="entry name" value="AcylCoA_DH/oxidase_NM_dom_sf"/>
</dbReference>
<dbReference type="Proteomes" id="UP000242133">
    <property type="component" value="Unassembled WGS sequence"/>
</dbReference>
<feature type="domain" description="Acyl-CoA dehydrogenase/oxidase N-terminal" evidence="3">
    <location>
        <begin position="77"/>
        <end position="162"/>
    </location>
</feature>
<dbReference type="InterPro" id="IPR046373">
    <property type="entry name" value="Acyl-CoA_Oxase/DH_mid-dom_sf"/>
</dbReference>
<dbReference type="PANTHER" id="PTHR48083">
    <property type="entry name" value="MEDIUM-CHAIN SPECIFIC ACYL-COA DEHYDROGENASE, MITOCHONDRIAL-RELATED"/>
    <property type="match status" value="1"/>
</dbReference>
<evidence type="ECO:0000313" key="6">
    <source>
        <dbReference type="Proteomes" id="UP000242133"/>
    </source>
</evidence>
<dbReference type="AlphaFoldDB" id="A0A2P8F354"/>
<comment type="similarity">
    <text evidence="2">Belongs to the HpaH/HsaA monooxygenase family.</text>
</comment>
<dbReference type="NCBIfam" id="NF045920">
    <property type="entry name" value="HphnlacHdxOX"/>
    <property type="match status" value="1"/>
</dbReference>
<evidence type="ECO:0000259" key="3">
    <source>
        <dbReference type="Pfam" id="PF02771"/>
    </source>
</evidence>
<evidence type="ECO:0000256" key="1">
    <source>
        <dbReference type="ARBA" id="ARBA00023002"/>
    </source>
</evidence>
<keyword evidence="1" id="KW-0560">Oxidoreductase</keyword>
<dbReference type="Pfam" id="PF08028">
    <property type="entry name" value="Acyl-CoA_dh_2"/>
    <property type="match status" value="1"/>
</dbReference>
<dbReference type="InterPro" id="IPR036250">
    <property type="entry name" value="AcylCo_DH-like_C"/>
</dbReference>
<sequence length="448" mass="50888">MGGEIQKSAIINKIFTFPVSVLLRIIDDILAGQYFVTQFIYSFTSLRQQILNIRREKILMTMHTPMLDKLKEILPAIRANANKAEELRKVPQENIEMLHGIGLNRAFLPKAYGGLEMSLPEFTECIATLAGACCSTAWAYSLLCTHNHQMAMFGKEAQEEFWGENPDVVASSSIAPFGKHEETEGGIIFTGDMRWSSGIDHAQWIIVGFNRFNDEGEKIYSFAVIPKSDFTIIDDWYSAGMCGSGTKTAHIDGVFVPEHRIQAAKDMMEGRHVGRALYPDSKIYHTPYRPYFACGFAAMSLGVAERMIDVYKEMTKNRVRAYTGAQVKESIPPILRVAEAYQQVCAARAYLEKTWNEHKEYGERHEYPDRYTLAHWRTNQAYAIKMCVEAVNRLWAVMGASNWMQDREGQRLWRESNMTAAHAYTDYDVCAQIIGRELLGLEPDPSLL</sequence>
<dbReference type="InterPro" id="IPR013107">
    <property type="entry name" value="Acyl-CoA_DH_C"/>
</dbReference>
<keyword evidence="6" id="KW-1185">Reference proteome</keyword>
<dbReference type="SUPFAM" id="SSF56645">
    <property type="entry name" value="Acyl-CoA dehydrogenase NM domain-like"/>
    <property type="match status" value="1"/>
</dbReference>
<dbReference type="InterPro" id="IPR037069">
    <property type="entry name" value="AcylCoA_DH/ox_N_sf"/>
</dbReference>
<dbReference type="GO" id="GO:0050660">
    <property type="term" value="F:flavin adenine dinucleotide binding"/>
    <property type="evidence" value="ECO:0007669"/>
    <property type="project" value="InterPro"/>
</dbReference>
<dbReference type="Gene3D" id="1.20.140.10">
    <property type="entry name" value="Butyryl-CoA Dehydrogenase, subunit A, domain 3"/>
    <property type="match status" value="1"/>
</dbReference>
<dbReference type="InterPro" id="IPR013786">
    <property type="entry name" value="AcylCoA_DH/ox_N"/>
</dbReference>
<dbReference type="Gene3D" id="2.40.110.10">
    <property type="entry name" value="Butyryl-CoA Dehydrogenase, subunit A, domain 2"/>
    <property type="match status" value="1"/>
</dbReference>
<proteinExistence type="inferred from homology"/>
<dbReference type="GO" id="GO:0005737">
    <property type="term" value="C:cytoplasm"/>
    <property type="evidence" value="ECO:0007669"/>
    <property type="project" value="TreeGrafter"/>
</dbReference>
<dbReference type="Gene3D" id="1.10.540.10">
    <property type="entry name" value="Acyl-CoA dehydrogenase/oxidase, N-terminal domain"/>
    <property type="match status" value="1"/>
</dbReference>
<gene>
    <name evidence="5" type="ORF">CLV44_10271</name>
</gene>
<protein>
    <submittedName>
        <fullName evidence="5">Alkylation response protein AidB-like acyl-CoA dehydrogenase</fullName>
    </submittedName>
</protein>
<reference evidence="5 6" key="1">
    <citation type="submission" date="2018-03" db="EMBL/GenBank/DDBJ databases">
        <title>Genomic Encyclopedia of Archaeal and Bacterial Type Strains, Phase II (KMG-II): from individual species to whole genera.</title>
        <authorList>
            <person name="Goeker M."/>
        </authorList>
    </citation>
    <scope>NUCLEOTIDE SEQUENCE [LARGE SCALE GENOMIC DNA]</scope>
    <source>
        <strain evidence="5 6">DSM 17586</strain>
    </source>
</reference>
<name>A0A2P8F354_9GAMM</name>
<comment type="caution">
    <text evidence="5">The sequence shown here is derived from an EMBL/GenBank/DDBJ whole genome shotgun (WGS) entry which is preliminary data.</text>
</comment>